<sequence>MPRLEYRLYGEDSGFPLLYYYDSVEREEIALRFACDYLVKESEVYEKTSNAVEEACYVIYVKRADDERVMSWKKPDSGRTSGLRMELREYRELGANYRLVHTYNFQDNLAAMLHLEANFLYVDGQEWYRTSTEIDEDRETFVFYAVKSESDPAL</sequence>
<organism evidence="1 2">
    <name type="scientific">Paenibacillus foliorum</name>
    <dbReference type="NCBI Taxonomy" id="2654974"/>
    <lineage>
        <taxon>Bacteria</taxon>
        <taxon>Bacillati</taxon>
        <taxon>Bacillota</taxon>
        <taxon>Bacilli</taxon>
        <taxon>Bacillales</taxon>
        <taxon>Paenibacillaceae</taxon>
        <taxon>Paenibacillus</taxon>
    </lineage>
</organism>
<protein>
    <submittedName>
        <fullName evidence="1">Uncharacterized protein</fullName>
    </submittedName>
</protein>
<evidence type="ECO:0000313" key="1">
    <source>
        <dbReference type="EMBL" id="NOU95196.1"/>
    </source>
</evidence>
<evidence type="ECO:0000313" key="2">
    <source>
        <dbReference type="Proteomes" id="UP000641588"/>
    </source>
</evidence>
<name>A0A972K0Z9_9BACL</name>
<gene>
    <name evidence="1" type="ORF">GC093_18495</name>
</gene>
<accession>A0A972K0Z9</accession>
<comment type="caution">
    <text evidence="1">The sequence shown here is derived from an EMBL/GenBank/DDBJ whole genome shotgun (WGS) entry which is preliminary data.</text>
</comment>
<dbReference type="EMBL" id="WHOD01000070">
    <property type="protein sequence ID" value="NOU95196.1"/>
    <property type="molecule type" value="Genomic_DNA"/>
</dbReference>
<dbReference type="RefSeq" id="WP_171653414.1">
    <property type="nucleotide sequence ID" value="NZ_WHOD01000070.1"/>
</dbReference>
<dbReference type="Proteomes" id="UP000641588">
    <property type="component" value="Unassembled WGS sequence"/>
</dbReference>
<dbReference type="AlphaFoldDB" id="A0A972K0Z9"/>
<reference evidence="1" key="1">
    <citation type="submission" date="2019-10" db="EMBL/GenBank/DDBJ databases">
        <title>Description of Paenibacillus glebae sp. nov.</title>
        <authorList>
            <person name="Carlier A."/>
            <person name="Qi S."/>
        </authorList>
    </citation>
    <scope>NUCLEOTIDE SEQUENCE</scope>
    <source>
        <strain evidence="1">LMG 31456</strain>
    </source>
</reference>
<keyword evidence="2" id="KW-1185">Reference proteome</keyword>
<proteinExistence type="predicted"/>